<evidence type="ECO:0000256" key="1">
    <source>
        <dbReference type="ARBA" id="ARBA00004323"/>
    </source>
</evidence>
<dbReference type="InterPro" id="IPR002659">
    <property type="entry name" value="Glyco_trans_31"/>
</dbReference>
<dbReference type="GO" id="GO:0008194">
    <property type="term" value="F:UDP-glycosyltransferase activity"/>
    <property type="evidence" value="ECO:0007669"/>
    <property type="project" value="TreeGrafter"/>
</dbReference>
<comment type="pathway">
    <text evidence="2">Protein modification; protein glycosylation.</text>
</comment>
<evidence type="ECO:0000256" key="10">
    <source>
        <dbReference type="ARBA" id="ARBA00023098"/>
    </source>
</evidence>
<keyword evidence="6" id="KW-0812">Transmembrane</keyword>
<evidence type="ECO:0000256" key="6">
    <source>
        <dbReference type="ARBA" id="ARBA00022692"/>
    </source>
</evidence>
<keyword evidence="4 13" id="KW-0328">Glycosyltransferase</keyword>
<evidence type="ECO:0000313" key="15">
    <source>
        <dbReference type="Ensembl" id="ENSSAUP00010059693.1"/>
    </source>
</evidence>
<keyword evidence="16" id="KW-1185">Reference proteome</keyword>
<keyword evidence="7" id="KW-0735">Signal-anchor</keyword>
<reference evidence="15" key="2">
    <citation type="submission" date="2025-08" db="UniProtKB">
        <authorList>
            <consortium name="Ensembl"/>
        </authorList>
    </citation>
    <scope>IDENTIFICATION</scope>
</reference>
<evidence type="ECO:0000256" key="13">
    <source>
        <dbReference type="RuleBase" id="RU363063"/>
    </source>
</evidence>
<dbReference type="GO" id="GO:0016758">
    <property type="term" value="F:hexosyltransferase activity"/>
    <property type="evidence" value="ECO:0007669"/>
    <property type="project" value="InterPro"/>
</dbReference>
<keyword evidence="8" id="KW-1133">Transmembrane helix</keyword>
<evidence type="ECO:0000256" key="3">
    <source>
        <dbReference type="ARBA" id="ARBA00008661"/>
    </source>
</evidence>
<evidence type="ECO:0000256" key="4">
    <source>
        <dbReference type="ARBA" id="ARBA00022676"/>
    </source>
</evidence>
<evidence type="ECO:0000313" key="16">
    <source>
        <dbReference type="Proteomes" id="UP000472265"/>
    </source>
</evidence>
<sequence length="432" mass="49495">MVLLIIYVGVVVCMEMNSRGTPGGEYVTPGTIYFEASGYYRRKSLSSLPKTWWKLHTDGDPLWNRLQLPVDRYFSPILSPNNTKKGFKNDTFLESPLTQSFSDVVNSNGTSRNFTELPEQIKEFVRHMHRRDYRTVHQPSGVCGAGAQDQKENTLLLLAIKTTELNFKNRQAIRQAWGQVGWVAGQNSSGGYVRRVFLIGKEDPIELGVNISELLELENKHYGDILQWNFKDTFFNLTLKDVLFWSWFSRYCHRTQFVFKGDDDVFVNTANIVTYLQDQLKRPNARKTLKDFMVGDVIAAALPDRSIKSKYFIPESFYKGNYPAYAGGGGVVYSGLLAKRLHRMSKRVHLFPIDDVYVGMCMIRLNAYPIHHPAFLTFDFPGKEEEELCAYHKILLVHKRSPAQIVRLTADIKKTQAQCRDVPLRDGVKKGK</sequence>
<keyword evidence="10" id="KW-0443">Lipid metabolism</keyword>
<dbReference type="InParanoid" id="A0A671YBB4"/>
<dbReference type="EC" id="2.4.1.-" evidence="13"/>
<evidence type="ECO:0000256" key="5">
    <source>
        <dbReference type="ARBA" id="ARBA00022679"/>
    </source>
</evidence>
<reference evidence="15" key="3">
    <citation type="submission" date="2025-09" db="UniProtKB">
        <authorList>
            <consortium name="Ensembl"/>
        </authorList>
    </citation>
    <scope>IDENTIFICATION</scope>
</reference>
<evidence type="ECO:0000256" key="14">
    <source>
        <dbReference type="SAM" id="SignalP"/>
    </source>
</evidence>
<keyword evidence="12" id="KW-0325">Glycoprotein</keyword>
<proteinExistence type="inferred from homology"/>
<dbReference type="GO" id="GO:0006629">
    <property type="term" value="P:lipid metabolic process"/>
    <property type="evidence" value="ECO:0007669"/>
    <property type="project" value="UniProtKB-KW"/>
</dbReference>
<dbReference type="GO" id="GO:0030311">
    <property type="term" value="P:poly-N-acetyllactosamine biosynthetic process"/>
    <property type="evidence" value="ECO:0007669"/>
    <property type="project" value="TreeGrafter"/>
</dbReference>
<gene>
    <name evidence="15" type="primary">LOC115569155</name>
</gene>
<feature type="signal peptide" evidence="14">
    <location>
        <begin position="1"/>
        <end position="20"/>
    </location>
</feature>
<protein>
    <recommendedName>
        <fullName evidence="13">Hexosyltransferase</fullName>
        <ecNumber evidence="13">2.4.1.-</ecNumber>
    </recommendedName>
</protein>
<dbReference type="Ensembl" id="ENSSAUT00010062612.1">
    <property type="protein sequence ID" value="ENSSAUP00010059693.1"/>
    <property type="gene ID" value="ENSSAUG00010024242.1"/>
</dbReference>
<dbReference type="GO" id="GO:0006493">
    <property type="term" value="P:protein O-linked glycosylation"/>
    <property type="evidence" value="ECO:0007669"/>
    <property type="project" value="TreeGrafter"/>
</dbReference>
<dbReference type="Gene3D" id="3.90.550.50">
    <property type="match status" value="1"/>
</dbReference>
<name>A0A671YBB4_SPAAU</name>
<dbReference type="Pfam" id="PF01762">
    <property type="entry name" value="Galactosyl_T"/>
    <property type="match status" value="1"/>
</dbReference>
<evidence type="ECO:0000256" key="2">
    <source>
        <dbReference type="ARBA" id="ARBA00004922"/>
    </source>
</evidence>
<evidence type="ECO:0000256" key="11">
    <source>
        <dbReference type="ARBA" id="ARBA00023136"/>
    </source>
</evidence>
<dbReference type="OMA" id="GMCMIRL"/>
<comment type="similarity">
    <text evidence="3 13">Belongs to the glycosyltransferase 31 family.</text>
</comment>
<dbReference type="PANTHER" id="PTHR11214:SF234">
    <property type="entry name" value="HEXOSYLTRANSFERASE"/>
    <property type="match status" value="1"/>
</dbReference>
<keyword evidence="14" id="KW-0732">Signal</keyword>
<reference evidence="15" key="1">
    <citation type="submission" date="2021-04" db="EMBL/GenBank/DDBJ databases">
        <authorList>
            <consortium name="Wellcome Sanger Institute Data Sharing"/>
        </authorList>
    </citation>
    <scope>NUCLEOTIDE SEQUENCE [LARGE SCALE GENOMIC DNA]</scope>
</reference>
<organism evidence="15 16">
    <name type="scientific">Sparus aurata</name>
    <name type="common">Gilthead sea bream</name>
    <dbReference type="NCBI Taxonomy" id="8175"/>
    <lineage>
        <taxon>Eukaryota</taxon>
        <taxon>Metazoa</taxon>
        <taxon>Chordata</taxon>
        <taxon>Craniata</taxon>
        <taxon>Vertebrata</taxon>
        <taxon>Euteleostomi</taxon>
        <taxon>Actinopterygii</taxon>
        <taxon>Neopterygii</taxon>
        <taxon>Teleostei</taxon>
        <taxon>Neoteleostei</taxon>
        <taxon>Acanthomorphata</taxon>
        <taxon>Eupercaria</taxon>
        <taxon>Spariformes</taxon>
        <taxon>Sparidae</taxon>
        <taxon>Sparus</taxon>
    </lineage>
</organism>
<dbReference type="GO" id="GO:0000139">
    <property type="term" value="C:Golgi membrane"/>
    <property type="evidence" value="ECO:0007669"/>
    <property type="project" value="UniProtKB-SubCell"/>
</dbReference>
<accession>A0A671YBB4</accession>
<evidence type="ECO:0000256" key="7">
    <source>
        <dbReference type="ARBA" id="ARBA00022968"/>
    </source>
</evidence>
<feature type="chain" id="PRO_5025532691" description="Hexosyltransferase" evidence="14">
    <location>
        <begin position="21"/>
        <end position="432"/>
    </location>
</feature>
<keyword evidence="11" id="KW-0472">Membrane</keyword>
<comment type="subcellular location">
    <subcellularLocation>
        <location evidence="1 13">Golgi apparatus membrane</location>
        <topology evidence="1 13">Single-pass type II membrane protein</topology>
    </subcellularLocation>
</comment>
<dbReference type="PANTHER" id="PTHR11214">
    <property type="entry name" value="BETA-1,3-N-ACETYLGLUCOSAMINYLTRANSFERASE"/>
    <property type="match status" value="1"/>
</dbReference>
<evidence type="ECO:0000256" key="12">
    <source>
        <dbReference type="ARBA" id="ARBA00023180"/>
    </source>
</evidence>
<dbReference type="GeneTree" id="ENSGT00940000164878"/>
<dbReference type="AlphaFoldDB" id="A0A671YBB4"/>
<keyword evidence="5" id="KW-0808">Transferase</keyword>
<dbReference type="Proteomes" id="UP000472265">
    <property type="component" value="Chromosome 18"/>
</dbReference>
<dbReference type="FunFam" id="3.90.550.50:FF:000001">
    <property type="entry name" value="Hexosyltransferase"/>
    <property type="match status" value="1"/>
</dbReference>
<keyword evidence="9 13" id="KW-0333">Golgi apparatus</keyword>
<dbReference type="FunCoup" id="A0A671YBB4">
    <property type="interactions" value="4"/>
</dbReference>
<evidence type="ECO:0000256" key="9">
    <source>
        <dbReference type="ARBA" id="ARBA00023034"/>
    </source>
</evidence>
<evidence type="ECO:0000256" key="8">
    <source>
        <dbReference type="ARBA" id="ARBA00022989"/>
    </source>
</evidence>